<evidence type="ECO:0000313" key="2">
    <source>
        <dbReference type="Proteomes" id="UP000218418"/>
    </source>
</evidence>
<name>A0A1Z4M1C6_9CYAN</name>
<dbReference type="Proteomes" id="UP000218418">
    <property type="component" value="Chromosome"/>
</dbReference>
<dbReference type="AlphaFoldDB" id="A0A1Z4M1C6"/>
<gene>
    <name evidence="1" type="ORF">NIES267_67880</name>
</gene>
<sequence>MLEQIDINYCTNNNYNYFTFISNQTLDIRIFTYIFWINKQLTKIFKYLLEKFNLPLESQ</sequence>
<proteinExistence type="predicted"/>
<evidence type="ECO:0000313" key="1">
    <source>
        <dbReference type="EMBL" id="BAY87267.1"/>
    </source>
</evidence>
<keyword evidence="2" id="KW-1185">Reference proteome</keyword>
<organism evidence="1 2">
    <name type="scientific">Calothrix parasitica NIES-267</name>
    <dbReference type="NCBI Taxonomy" id="1973488"/>
    <lineage>
        <taxon>Bacteria</taxon>
        <taxon>Bacillati</taxon>
        <taxon>Cyanobacteriota</taxon>
        <taxon>Cyanophyceae</taxon>
        <taxon>Nostocales</taxon>
        <taxon>Calotrichaceae</taxon>
        <taxon>Calothrix</taxon>
    </lineage>
</organism>
<reference evidence="1 2" key="1">
    <citation type="submission" date="2017-06" db="EMBL/GenBank/DDBJ databases">
        <title>Genome sequencing of cyanobaciteial culture collection at National Institute for Environmental Studies (NIES).</title>
        <authorList>
            <person name="Hirose Y."/>
            <person name="Shimura Y."/>
            <person name="Fujisawa T."/>
            <person name="Nakamura Y."/>
            <person name="Kawachi M."/>
        </authorList>
    </citation>
    <scope>NUCLEOTIDE SEQUENCE [LARGE SCALE GENOMIC DNA]</scope>
    <source>
        <strain evidence="1 2">NIES-267</strain>
    </source>
</reference>
<accession>A0A1Z4M1C6</accession>
<protein>
    <submittedName>
        <fullName evidence="1">Uncharacterized protein</fullName>
    </submittedName>
</protein>
<dbReference type="EMBL" id="AP018227">
    <property type="protein sequence ID" value="BAY87267.1"/>
    <property type="molecule type" value="Genomic_DNA"/>
</dbReference>